<proteinExistence type="predicted"/>
<dbReference type="AlphaFoldDB" id="A0A2A2K5R4"/>
<dbReference type="Proteomes" id="UP000218231">
    <property type="component" value="Unassembled WGS sequence"/>
</dbReference>
<reference evidence="2 3" key="1">
    <citation type="journal article" date="2017" name="Curr. Biol.">
        <title>Genome architecture and evolution of a unichromosomal asexual nematode.</title>
        <authorList>
            <person name="Fradin H."/>
            <person name="Zegar C."/>
            <person name="Gutwein M."/>
            <person name="Lucas J."/>
            <person name="Kovtun M."/>
            <person name="Corcoran D."/>
            <person name="Baugh L.R."/>
            <person name="Kiontke K."/>
            <person name="Gunsalus K."/>
            <person name="Fitch D.H."/>
            <person name="Piano F."/>
        </authorList>
    </citation>
    <scope>NUCLEOTIDE SEQUENCE [LARGE SCALE GENOMIC DNA]</scope>
    <source>
        <strain evidence="2">PF1309</strain>
    </source>
</reference>
<name>A0A2A2K5R4_9BILA</name>
<gene>
    <name evidence="2" type="ORF">WR25_24095</name>
</gene>
<protein>
    <submittedName>
        <fullName evidence="2">Uncharacterized protein</fullName>
    </submittedName>
</protein>
<comment type="caution">
    <text evidence="2">The sequence shown here is derived from an EMBL/GenBank/DDBJ whole genome shotgun (WGS) entry which is preliminary data.</text>
</comment>
<evidence type="ECO:0000313" key="3">
    <source>
        <dbReference type="Proteomes" id="UP000218231"/>
    </source>
</evidence>
<evidence type="ECO:0000256" key="1">
    <source>
        <dbReference type="SAM" id="MobiDB-lite"/>
    </source>
</evidence>
<organism evidence="2 3">
    <name type="scientific">Diploscapter pachys</name>
    <dbReference type="NCBI Taxonomy" id="2018661"/>
    <lineage>
        <taxon>Eukaryota</taxon>
        <taxon>Metazoa</taxon>
        <taxon>Ecdysozoa</taxon>
        <taxon>Nematoda</taxon>
        <taxon>Chromadorea</taxon>
        <taxon>Rhabditida</taxon>
        <taxon>Rhabditina</taxon>
        <taxon>Rhabditomorpha</taxon>
        <taxon>Rhabditoidea</taxon>
        <taxon>Rhabditidae</taxon>
        <taxon>Diploscapter</taxon>
    </lineage>
</organism>
<feature type="compositionally biased region" description="Low complexity" evidence="1">
    <location>
        <begin position="511"/>
        <end position="545"/>
    </location>
</feature>
<keyword evidence="3" id="KW-1185">Reference proteome</keyword>
<dbReference type="EMBL" id="LIAE01009571">
    <property type="protein sequence ID" value="PAV69241.1"/>
    <property type="molecule type" value="Genomic_DNA"/>
</dbReference>
<feature type="region of interest" description="Disordered" evidence="1">
    <location>
        <begin position="508"/>
        <end position="545"/>
    </location>
</feature>
<evidence type="ECO:0000313" key="2">
    <source>
        <dbReference type="EMBL" id="PAV69241.1"/>
    </source>
</evidence>
<dbReference type="AntiFam" id="ANF00178">
    <property type="entry name" value="Shadow ORF (opposite dhbF)"/>
</dbReference>
<sequence length="545" mass="58667">MAKVGGHRGNHRQAGAGLQVEALQHALEHRQQAGHPLDGALLAQRHGHARGDTLRLEVMRETVGLLLQLGVGERAIPSSQCRLPTPGLQSLTPQGEEVLLRPVLGSGFDLLSLGVRVIEQRCVGVLDKRTQHGLERSGHALDGRGFEQVGAVGEVALQAVGGLGEVVGQVEARIAALDRKTADTQLTQRLAGLGAALGIGHVLVDLHLEQRVVAQVALRRQCVDQLRRQRHRHIAAQGRATVAGVRRTLVVQRQVQYRVFIAQLLLPVLQLALALAGLQPGALPNCVVGVLHLQRRQPDPQQRAFEQVERRIQRLAHRSTQALLDILARPGLHLAHLQADARLFENLLVELALLGDKARAQALMAPHQRIQGLGQGLLVQRTAQAHRHRHVVEAAVRLQLPEEQHALLGIGQRDARAVVTGHGDGQQAKALPGLAHLVEDLPTLLQGKADKALGDTFCCALPSSLNDKPVLAQAWAKSFNCGFSNSRRRGMSMPRPELILEISWAASSECPPSSKKSSPRPTRSTCSTSAQSAANCCSSSLTGAT</sequence>
<accession>A0A2A2K5R4</accession>